<dbReference type="Gene3D" id="3.40.190.290">
    <property type="match status" value="1"/>
</dbReference>
<dbReference type="InterPro" id="IPR005119">
    <property type="entry name" value="LysR_subst-bd"/>
</dbReference>
<reference evidence="6 7" key="1">
    <citation type="journal article" date="2014" name="Int. J. Syst. Evol. Microbiol.">
        <title>Oceanisphaera profunda sp. nov., a marine bacterium isolated from deep-sea sediment, and emended description of the genus Oceanisphaera.</title>
        <authorList>
            <person name="Xu Z."/>
            <person name="Zhang X.Y."/>
            <person name="Su H.N."/>
            <person name="Yu Z.C."/>
            <person name="Liu C."/>
            <person name="Li H."/>
            <person name="Chen X.L."/>
            <person name="Song X.Y."/>
            <person name="Xie B.B."/>
            <person name="Qin Q.L."/>
            <person name="Zhou B.C."/>
            <person name="Shi M."/>
            <person name="Huang Y."/>
            <person name="Zhang Y.Z."/>
        </authorList>
    </citation>
    <scope>NUCLEOTIDE SEQUENCE [LARGE SCALE GENOMIC DNA]</scope>
    <source>
        <strain evidence="6 7">SM1222</strain>
    </source>
</reference>
<evidence type="ECO:0000256" key="3">
    <source>
        <dbReference type="ARBA" id="ARBA00023125"/>
    </source>
</evidence>
<dbReference type="FunFam" id="3.40.190.290:FF:000001">
    <property type="entry name" value="Transcriptional regulator, LysR family"/>
    <property type="match status" value="1"/>
</dbReference>
<keyword evidence="2" id="KW-0805">Transcription regulation</keyword>
<dbReference type="EMBL" id="CP021377">
    <property type="protein sequence ID" value="ART82380.1"/>
    <property type="molecule type" value="Genomic_DNA"/>
</dbReference>
<dbReference type="Proteomes" id="UP000243937">
    <property type="component" value="Chromosome"/>
</dbReference>
<dbReference type="KEGG" id="opf:CBP31_06885"/>
<accession>A0A1Y0D4C6</accession>
<dbReference type="InterPro" id="IPR036388">
    <property type="entry name" value="WH-like_DNA-bd_sf"/>
</dbReference>
<dbReference type="AlphaFoldDB" id="A0A1Y0D4C6"/>
<dbReference type="PROSITE" id="PS50931">
    <property type="entry name" value="HTH_LYSR"/>
    <property type="match status" value="1"/>
</dbReference>
<dbReference type="OrthoDB" id="8678019at2"/>
<protein>
    <submittedName>
        <fullName evidence="6">LysR family transcriptional regulator</fullName>
    </submittedName>
</protein>
<dbReference type="GO" id="GO:0003700">
    <property type="term" value="F:DNA-binding transcription factor activity"/>
    <property type="evidence" value="ECO:0007669"/>
    <property type="project" value="InterPro"/>
</dbReference>
<dbReference type="SUPFAM" id="SSF46785">
    <property type="entry name" value="Winged helix' DNA-binding domain"/>
    <property type="match status" value="1"/>
</dbReference>
<evidence type="ECO:0000313" key="6">
    <source>
        <dbReference type="EMBL" id="ART82380.1"/>
    </source>
</evidence>
<dbReference type="SUPFAM" id="SSF53850">
    <property type="entry name" value="Periplasmic binding protein-like II"/>
    <property type="match status" value="1"/>
</dbReference>
<keyword evidence="4" id="KW-0804">Transcription</keyword>
<dbReference type="Pfam" id="PF00126">
    <property type="entry name" value="HTH_1"/>
    <property type="match status" value="1"/>
</dbReference>
<gene>
    <name evidence="6" type="ORF">CBP31_06885</name>
</gene>
<dbReference type="Gene3D" id="1.10.10.10">
    <property type="entry name" value="Winged helix-like DNA-binding domain superfamily/Winged helix DNA-binding domain"/>
    <property type="match status" value="1"/>
</dbReference>
<dbReference type="RefSeq" id="WP_087035757.1">
    <property type="nucleotide sequence ID" value="NZ_CP021377.1"/>
</dbReference>
<dbReference type="Pfam" id="PF03466">
    <property type="entry name" value="LysR_substrate"/>
    <property type="match status" value="1"/>
</dbReference>
<dbReference type="InterPro" id="IPR000847">
    <property type="entry name" value="LysR_HTH_N"/>
</dbReference>
<dbReference type="InterPro" id="IPR036390">
    <property type="entry name" value="WH_DNA-bd_sf"/>
</dbReference>
<dbReference type="PANTHER" id="PTHR30537:SF5">
    <property type="entry name" value="HTH-TYPE TRANSCRIPTIONAL ACTIVATOR TTDR-RELATED"/>
    <property type="match status" value="1"/>
</dbReference>
<dbReference type="PANTHER" id="PTHR30537">
    <property type="entry name" value="HTH-TYPE TRANSCRIPTIONAL REGULATOR"/>
    <property type="match status" value="1"/>
</dbReference>
<evidence type="ECO:0000259" key="5">
    <source>
        <dbReference type="PROSITE" id="PS50931"/>
    </source>
</evidence>
<proteinExistence type="inferred from homology"/>
<feature type="domain" description="HTH lysR-type" evidence="5">
    <location>
        <begin position="1"/>
        <end position="62"/>
    </location>
</feature>
<evidence type="ECO:0000256" key="1">
    <source>
        <dbReference type="ARBA" id="ARBA00009437"/>
    </source>
</evidence>
<evidence type="ECO:0000313" key="7">
    <source>
        <dbReference type="Proteomes" id="UP000243937"/>
    </source>
</evidence>
<keyword evidence="3" id="KW-0238">DNA-binding</keyword>
<keyword evidence="7" id="KW-1185">Reference proteome</keyword>
<evidence type="ECO:0000256" key="2">
    <source>
        <dbReference type="ARBA" id="ARBA00023015"/>
    </source>
</evidence>
<organism evidence="6 7">
    <name type="scientific">Oceanisphaera profunda</name>
    <dbReference type="NCBI Taxonomy" id="1416627"/>
    <lineage>
        <taxon>Bacteria</taxon>
        <taxon>Pseudomonadati</taxon>
        <taxon>Pseudomonadota</taxon>
        <taxon>Gammaproteobacteria</taxon>
        <taxon>Aeromonadales</taxon>
        <taxon>Aeromonadaceae</taxon>
        <taxon>Oceanisphaera</taxon>
    </lineage>
</organism>
<evidence type="ECO:0000256" key="4">
    <source>
        <dbReference type="ARBA" id="ARBA00023163"/>
    </source>
</evidence>
<dbReference type="InterPro" id="IPR058163">
    <property type="entry name" value="LysR-type_TF_proteobact-type"/>
</dbReference>
<dbReference type="GO" id="GO:0006351">
    <property type="term" value="P:DNA-templated transcription"/>
    <property type="evidence" value="ECO:0007669"/>
    <property type="project" value="TreeGrafter"/>
</dbReference>
<sequence>MDKLPALEDIKVFVTAARLMSFARAADQLQVSPAYISKRIKLLEKNVNVALFFRSARAISLTPEGEIVLRTGEQLLQGIETMTGELRASREEIRGVLRISCSTGFGSEYLNPFILSLRADYPLLDIDLTLADRAVDIISENMDLDICIGGAIPEQYIARHLGENIRIFCAAPAYLEQHGWPEHPRELEQQHTCITIRERNQAPASWKVSRAGEVLTVSPNSRLSVNNGDVAKQWCVNGEGILLRSLWSVQHELEQGQLVQVLPEWQQVADVYAVYSRSIKNSANLRVFIENLEPYLAQRLPHQAQTESIKVNKK</sequence>
<dbReference type="FunFam" id="1.10.10.10:FF:000001">
    <property type="entry name" value="LysR family transcriptional regulator"/>
    <property type="match status" value="1"/>
</dbReference>
<dbReference type="GO" id="GO:0043565">
    <property type="term" value="F:sequence-specific DNA binding"/>
    <property type="evidence" value="ECO:0007669"/>
    <property type="project" value="TreeGrafter"/>
</dbReference>
<name>A0A1Y0D4C6_9GAMM</name>
<comment type="similarity">
    <text evidence="1">Belongs to the LysR transcriptional regulatory family.</text>
</comment>